<dbReference type="EMBL" id="CP138335">
    <property type="protein sequence ID" value="XBW07295.1"/>
    <property type="molecule type" value="Genomic_DNA"/>
</dbReference>
<dbReference type="Gene3D" id="1.10.10.10">
    <property type="entry name" value="Winged helix-like DNA-binding domain superfamily/Winged helix DNA-binding domain"/>
    <property type="match status" value="1"/>
</dbReference>
<evidence type="ECO:0000313" key="2">
    <source>
        <dbReference type="EMBL" id="XBW07295.1"/>
    </source>
</evidence>
<sequence length="153" mass="17148">MPLNSIGDANNRRSQAWRVFFDASTRLQGILETKLKKAAGITLADYNILLTLYEAPGRSLRMGELADRTVFSPSRLTYLVSRLEKSGWVRKHPADGDGRGYVAALTKTGVELTEASTAIHQETVRRLLLDDLTDSEIDRIVEAFERVDEQSRP</sequence>
<dbReference type="PROSITE" id="PS50995">
    <property type="entry name" value="HTH_MARR_2"/>
    <property type="match status" value="1"/>
</dbReference>
<protein>
    <submittedName>
        <fullName evidence="2">MarR family transcriptional regulator</fullName>
    </submittedName>
</protein>
<dbReference type="InterPro" id="IPR039422">
    <property type="entry name" value="MarR/SlyA-like"/>
</dbReference>
<dbReference type="PANTHER" id="PTHR33164:SF99">
    <property type="entry name" value="MARR FAMILY REGULATORY PROTEIN"/>
    <property type="match status" value="1"/>
</dbReference>
<dbReference type="InterPro" id="IPR000835">
    <property type="entry name" value="HTH_MarR-typ"/>
</dbReference>
<dbReference type="GO" id="GO:0003700">
    <property type="term" value="F:DNA-binding transcription factor activity"/>
    <property type="evidence" value="ECO:0007669"/>
    <property type="project" value="InterPro"/>
</dbReference>
<dbReference type="AlphaFoldDB" id="A0AAU7V4R8"/>
<name>A0AAU7V4R8_9ACTO</name>
<organism evidence="2">
    <name type="scientific">Scrofimicrobium appendicitidis</name>
    <dbReference type="NCBI Taxonomy" id="3079930"/>
    <lineage>
        <taxon>Bacteria</taxon>
        <taxon>Bacillati</taxon>
        <taxon>Actinomycetota</taxon>
        <taxon>Actinomycetes</taxon>
        <taxon>Actinomycetales</taxon>
        <taxon>Actinomycetaceae</taxon>
        <taxon>Scrofimicrobium</taxon>
    </lineage>
</organism>
<dbReference type="KEGG" id="sapp:SAC06_06480"/>
<dbReference type="Pfam" id="PF12802">
    <property type="entry name" value="MarR_2"/>
    <property type="match status" value="1"/>
</dbReference>
<dbReference type="SMART" id="SM00347">
    <property type="entry name" value="HTH_MARR"/>
    <property type="match status" value="1"/>
</dbReference>
<reference evidence="2" key="1">
    <citation type="submission" date="2023-11" db="EMBL/GenBank/DDBJ databases">
        <title>Scrofimicrobium hongkongense sp. nov., isolated from a patient with peritonitis.</title>
        <authorList>
            <person name="Lao H.Y."/>
            <person name="Wong A.Y.P."/>
            <person name="Ng T.L."/>
            <person name="Wong R.Y.L."/>
            <person name="Yau M.C.Y."/>
            <person name="Lam J.Y.W."/>
            <person name="Siu G.K.H."/>
        </authorList>
    </citation>
    <scope>NUCLEOTIDE SEQUENCE</scope>
    <source>
        <strain evidence="2">R131</strain>
    </source>
</reference>
<evidence type="ECO:0000259" key="1">
    <source>
        <dbReference type="PROSITE" id="PS50995"/>
    </source>
</evidence>
<accession>A0AAU7V4R8</accession>
<dbReference type="InterPro" id="IPR036390">
    <property type="entry name" value="WH_DNA-bd_sf"/>
</dbReference>
<gene>
    <name evidence="2" type="ORF">SAC06_06480</name>
</gene>
<dbReference type="RefSeq" id="WP_350257501.1">
    <property type="nucleotide sequence ID" value="NZ_CP138335.1"/>
</dbReference>
<dbReference type="InterPro" id="IPR036388">
    <property type="entry name" value="WH-like_DNA-bd_sf"/>
</dbReference>
<dbReference type="SUPFAM" id="SSF46785">
    <property type="entry name" value="Winged helix' DNA-binding domain"/>
    <property type="match status" value="1"/>
</dbReference>
<feature type="domain" description="HTH marR-type" evidence="1">
    <location>
        <begin position="13"/>
        <end position="149"/>
    </location>
</feature>
<proteinExistence type="predicted"/>
<dbReference type="PANTHER" id="PTHR33164">
    <property type="entry name" value="TRANSCRIPTIONAL REGULATOR, MARR FAMILY"/>
    <property type="match status" value="1"/>
</dbReference>
<dbReference type="GO" id="GO:0006950">
    <property type="term" value="P:response to stress"/>
    <property type="evidence" value="ECO:0007669"/>
    <property type="project" value="TreeGrafter"/>
</dbReference>